<proteinExistence type="inferred from homology"/>
<dbReference type="PROSITE" id="PS00056">
    <property type="entry name" value="RIBOSOMAL_S17"/>
    <property type="match status" value="1"/>
</dbReference>
<keyword evidence="2" id="KW-0699">rRNA-binding</keyword>
<dbReference type="PANTHER" id="PTHR10744">
    <property type="entry name" value="40S RIBOSOMAL PROTEIN S11 FAMILY MEMBER"/>
    <property type="match status" value="1"/>
</dbReference>
<gene>
    <name evidence="6" type="ORF">S01H1_09429</name>
</gene>
<dbReference type="InterPro" id="IPR000266">
    <property type="entry name" value="Ribosomal_uS17"/>
</dbReference>
<dbReference type="Gene3D" id="2.40.50.140">
    <property type="entry name" value="Nucleic acid-binding proteins"/>
    <property type="match status" value="1"/>
</dbReference>
<evidence type="ECO:0008006" key="7">
    <source>
        <dbReference type="Google" id="ProtNLM"/>
    </source>
</evidence>
<dbReference type="InterPro" id="IPR019984">
    <property type="entry name" value="Ribosomal_uS17_bact/chlr"/>
</dbReference>
<evidence type="ECO:0000256" key="4">
    <source>
        <dbReference type="ARBA" id="ARBA00022980"/>
    </source>
</evidence>
<dbReference type="EMBL" id="BARS01004818">
    <property type="protein sequence ID" value="GAF83772.1"/>
    <property type="molecule type" value="Genomic_DNA"/>
</dbReference>
<name>X0T6F9_9ZZZZ</name>
<comment type="similarity">
    <text evidence="1">Belongs to the universal ribosomal protein uS17 family.</text>
</comment>
<dbReference type="GO" id="GO:0006412">
    <property type="term" value="P:translation"/>
    <property type="evidence" value="ECO:0007669"/>
    <property type="project" value="InterPro"/>
</dbReference>
<dbReference type="GO" id="GO:0003735">
    <property type="term" value="F:structural constituent of ribosome"/>
    <property type="evidence" value="ECO:0007669"/>
    <property type="project" value="InterPro"/>
</dbReference>
<keyword evidence="5" id="KW-0687">Ribonucleoprotein</keyword>
<evidence type="ECO:0000256" key="1">
    <source>
        <dbReference type="ARBA" id="ARBA00010254"/>
    </source>
</evidence>
<dbReference type="SUPFAM" id="SSF50249">
    <property type="entry name" value="Nucleic acid-binding proteins"/>
    <property type="match status" value="1"/>
</dbReference>
<keyword evidence="4" id="KW-0689">Ribosomal protein</keyword>
<dbReference type="NCBIfam" id="NF004123">
    <property type="entry name" value="PRK05610.1"/>
    <property type="match status" value="1"/>
</dbReference>
<evidence type="ECO:0000256" key="3">
    <source>
        <dbReference type="ARBA" id="ARBA00022884"/>
    </source>
</evidence>
<organism evidence="6">
    <name type="scientific">marine sediment metagenome</name>
    <dbReference type="NCBI Taxonomy" id="412755"/>
    <lineage>
        <taxon>unclassified sequences</taxon>
        <taxon>metagenomes</taxon>
        <taxon>ecological metagenomes</taxon>
    </lineage>
</organism>
<dbReference type="AlphaFoldDB" id="X0T6F9"/>
<dbReference type="HAMAP" id="MF_01345_B">
    <property type="entry name" value="Ribosomal_uS17_B"/>
    <property type="match status" value="1"/>
</dbReference>
<dbReference type="PRINTS" id="PR00973">
    <property type="entry name" value="RIBOSOMALS17"/>
</dbReference>
<dbReference type="InterPro" id="IPR019979">
    <property type="entry name" value="Ribosomal_uS17_CS"/>
</dbReference>
<protein>
    <recommendedName>
        <fullName evidence="7">30S ribosomal protein S17</fullName>
    </recommendedName>
</protein>
<dbReference type="InterPro" id="IPR012340">
    <property type="entry name" value="NA-bd_OB-fold"/>
</dbReference>
<evidence type="ECO:0000256" key="2">
    <source>
        <dbReference type="ARBA" id="ARBA00022730"/>
    </source>
</evidence>
<comment type="caution">
    <text evidence="6">The sequence shown here is derived from an EMBL/GenBank/DDBJ whole genome shotgun (WGS) entry which is preliminary data.</text>
</comment>
<dbReference type="CDD" id="cd00364">
    <property type="entry name" value="Ribosomal_uS17"/>
    <property type="match status" value="1"/>
</dbReference>
<dbReference type="NCBIfam" id="TIGR03635">
    <property type="entry name" value="uS17_bact"/>
    <property type="match status" value="1"/>
</dbReference>
<keyword evidence="3" id="KW-0694">RNA-binding</keyword>
<dbReference type="Pfam" id="PF00366">
    <property type="entry name" value="Ribosomal_S17"/>
    <property type="match status" value="1"/>
</dbReference>
<evidence type="ECO:0000313" key="6">
    <source>
        <dbReference type="EMBL" id="GAF83772.1"/>
    </source>
</evidence>
<dbReference type="GO" id="GO:0019843">
    <property type="term" value="F:rRNA binding"/>
    <property type="evidence" value="ECO:0007669"/>
    <property type="project" value="UniProtKB-KW"/>
</dbReference>
<sequence>MASRGTKKTKIGMVVSNKMDKTVVVESSRLVKHPIYRKQVKKRTKYKVHDKNNQCKVGDKVLIVENRPLSKHKKWRIREVIEEKV</sequence>
<dbReference type="GO" id="GO:0022627">
    <property type="term" value="C:cytosolic small ribosomal subunit"/>
    <property type="evidence" value="ECO:0007669"/>
    <property type="project" value="TreeGrafter"/>
</dbReference>
<dbReference type="PANTHER" id="PTHR10744:SF1">
    <property type="entry name" value="SMALL RIBOSOMAL SUBUNIT PROTEIN US17M"/>
    <property type="match status" value="1"/>
</dbReference>
<evidence type="ECO:0000256" key="5">
    <source>
        <dbReference type="ARBA" id="ARBA00023274"/>
    </source>
</evidence>
<accession>X0T6F9</accession>
<reference evidence="6" key="1">
    <citation type="journal article" date="2014" name="Front. Microbiol.">
        <title>High frequency of phylogenetically diverse reductive dehalogenase-homologous genes in deep subseafloor sedimentary metagenomes.</title>
        <authorList>
            <person name="Kawai M."/>
            <person name="Futagami T."/>
            <person name="Toyoda A."/>
            <person name="Takaki Y."/>
            <person name="Nishi S."/>
            <person name="Hori S."/>
            <person name="Arai W."/>
            <person name="Tsubouchi T."/>
            <person name="Morono Y."/>
            <person name="Uchiyama I."/>
            <person name="Ito T."/>
            <person name="Fujiyama A."/>
            <person name="Inagaki F."/>
            <person name="Takami H."/>
        </authorList>
    </citation>
    <scope>NUCLEOTIDE SEQUENCE</scope>
    <source>
        <strain evidence="6">Expedition CK06-06</strain>
    </source>
</reference>